<dbReference type="OrthoDB" id="7875923at2"/>
<dbReference type="CDD" id="cd03216">
    <property type="entry name" value="ABC_Carb_Monos_I"/>
    <property type="match status" value="1"/>
</dbReference>
<accession>A0A561SJF6</accession>
<dbReference type="PANTHER" id="PTHR43790">
    <property type="entry name" value="CARBOHYDRATE TRANSPORT ATP-BINDING PROTEIN MG119-RELATED"/>
    <property type="match status" value="1"/>
</dbReference>
<dbReference type="GO" id="GO:0005524">
    <property type="term" value="F:ATP binding"/>
    <property type="evidence" value="ECO:0007669"/>
    <property type="project" value="UniProtKB-KW"/>
</dbReference>
<dbReference type="InterPro" id="IPR003593">
    <property type="entry name" value="AAA+_ATPase"/>
</dbReference>
<dbReference type="RefSeq" id="WP_147254292.1">
    <property type="nucleotide sequence ID" value="NZ_VIWU01000001.1"/>
</dbReference>
<dbReference type="SUPFAM" id="SSF52540">
    <property type="entry name" value="P-loop containing nucleoside triphosphate hydrolases"/>
    <property type="match status" value="1"/>
</dbReference>
<dbReference type="Proteomes" id="UP000321261">
    <property type="component" value="Unassembled WGS sequence"/>
</dbReference>
<evidence type="ECO:0000313" key="4">
    <source>
        <dbReference type="EMBL" id="TWF75011.1"/>
    </source>
</evidence>
<sequence>MNANRPPILQLDRVSKRYGPVTALCDVSLTLHAGEVLGLIGDNGAGKSTLAGVISGTHRPDTGTVRVDGRECHFRNPAEARKVGIETVFQNLALIPTLSIADNVYLGRELYRGGPAGRPLHLLDKRGMRTAAAAGFARLGVTLPPLTTKAAALSGGQRQSVSIGRAVMWGSHIVVMDEPTAALGVEQTELVLSLIERLKSHDVGVILISHNMDHVLRVADRVAVMRRGRKVADVPLDGRVDGTHLVGLITGAIEESRR</sequence>
<keyword evidence="2 4" id="KW-0067">ATP-binding</keyword>
<dbReference type="PROSITE" id="PS50893">
    <property type="entry name" value="ABC_TRANSPORTER_2"/>
    <property type="match status" value="1"/>
</dbReference>
<comment type="caution">
    <text evidence="4">The sequence shown here is derived from an EMBL/GenBank/DDBJ whole genome shotgun (WGS) entry which is preliminary data.</text>
</comment>
<feature type="domain" description="ABC transporter" evidence="3">
    <location>
        <begin position="9"/>
        <end position="252"/>
    </location>
</feature>
<dbReference type="Pfam" id="PF00005">
    <property type="entry name" value="ABC_tran"/>
    <property type="match status" value="1"/>
</dbReference>
<gene>
    <name evidence="4" type="ORF">FHX44_11895</name>
</gene>
<evidence type="ECO:0000313" key="5">
    <source>
        <dbReference type="Proteomes" id="UP000321261"/>
    </source>
</evidence>
<evidence type="ECO:0000256" key="2">
    <source>
        <dbReference type="ARBA" id="ARBA00022840"/>
    </source>
</evidence>
<dbReference type="InterPro" id="IPR050107">
    <property type="entry name" value="ABC_carbohydrate_import_ATPase"/>
</dbReference>
<name>A0A561SJF6_9PSEU</name>
<dbReference type="InterPro" id="IPR003439">
    <property type="entry name" value="ABC_transporter-like_ATP-bd"/>
</dbReference>
<reference evidence="4 5" key="1">
    <citation type="submission" date="2019-06" db="EMBL/GenBank/DDBJ databases">
        <title>Sequencing the genomes of 1000 actinobacteria strains.</title>
        <authorList>
            <person name="Klenk H.-P."/>
        </authorList>
    </citation>
    <scope>NUCLEOTIDE SEQUENCE [LARGE SCALE GENOMIC DNA]</scope>
    <source>
        <strain evidence="4 5">DSM 45671</strain>
    </source>
</reference>
<organism evidence="4 5">
    <name type="scientific">Pseudonocardia hierapolitana</name>
    <dbReference type="NCBI Taxonomy" id="1128676"/>
    <lineage>
        <taxon>Bacteria</taxon>
        <taxon>Bacillati</taxon>
        <taxon>Actinomycetota</taxon>
        <taxon>Actinomycetes</taxon>
        <taxon>Pseudonocardiales</taxon>
        <taxon>Pseudonocardiaceae</taxon>
        <taxon>Pseudonocardia</taxon>
    </lineage>
</organism>
<dbReference type="EMBL" id="VIWU01000001">
    <property type="protein sequence ID" value="TWF75011.1"/>
    <property type="molecule type" value="Genomic_DNA"/>
</dbReference>
<keyword evidence="5" id="KW-1185">Reference proteome</keyword>
<dbReference type="AlphaFoldDB" id="A0A561SJF6"/>
<evidence type="ECO:0000256" key="1">
    <source>
        <dbReference type="ARBA" id="ARBA00022741"/>
    </source>
</evidence>
<dbReference type="InterPro" id="IPR027417">
    <property type="entry name" value="P-loop_NTPase"/>
</dbReference>
<protein>
    <submittedName>
        <fullName evidence="4">Monosaccharide ABC transporter ATP-binding protein (CUT2 family)</fullName>
    </submittedName>
</protein>
<keyword evidence="1" id="KW-0547">Nucleotide-binding</keyword>
<evidence type="ECO:0000259" key="3">
    <source>
        <dbReference type="PROSITE" id="PS50893"/>
    </source>
</evidence>
<dbReference type="Gene3D" id="3.40.50.300">
    <property type="entry name" value="P-loop containing nucleotide triphosphate hydrolases"/>
    <property type="match status" value="1"/>
</dbReference>
<dbReference type="SMART" id="SM00382">
    <property type="entry name" value="AAA"/>
    <property type="match status" value="1"/>
</dbReference>
<dbReference type="PANTHER" id="PTHR43790:SF8">
    <property type="entry name" value="SUGAR ABC TRANSPORTER ATP-BINDING PROTEIN"/>
    <property type="match status" value="1"/>
</dbReference>
<dbReference type="GO" id="GO:0016887">
    <property type="term" value="F:ATP hydrolysis activity"/>
    <property type="evidence" value="ECO:0007669"/>
    <property type="project" value="InterPro"/>
</dbReference>
<proteinExistence type="predicted"/>